<name>A0A0A8XPR8_ARUDO</name>
<protein>
    <submittedName>
        <fullName evidence="1">Uncharacterized protein</fullName>
    </submittedName>
</protein>
<sequence length="29" mass="3321">MSGQKQNAQEFLFFKIGTFSCSCLYCNKP</sequence>
<accession>A0A0A8XPR8</accession>
<reference evidence="1" key="1">
    <citation type="submission" date="2014-09" db="EMBL/GenBank/DDBJ databases">
        <authorList>
            <person name="Magalhaes I.L.F."/>
            <person name="Oliveira U."/>
            <person name="Santos F.R."/>
            <person name="Vidigal T.H.D.A."/>
            <person name="Brescovit A.D."/>
            <person name="Santos A.J."/>
        </authorList>
    </citation>
    <scope>NUCLEOTIDE SEQUENCE</scope>
    <source>
        <tissue evidence="1">Shoot tissue taken approximately 20 cm above the soil surface</tissue>
    </source>
</reference>
<reference evidence="1" key="2">
    <citation type="journal article" date="2015" name="Data Brief">
        <title>Shoot transcriptome of the giant reed, Arundo donax.</title>
        <authorList>
            <person name="Barrero R.A."/>
            <person name="Guerrero F.D."/>
            <person name="Moolhuijzen P."/>
            <person name="Goolsby J.A."/>
            <person name="Tidwell J."/>
            <person name="Bellgard S.E."/>
            <person name="Bellgard M.I."/>
        </authorList>
    </citation>
    <scope>NUCLEOTIDE SEQUENCE</scope>
    <source>
        <tissue evidence="1">Shoot tissue taken approximately 20 cm above the soil surface</tissue>
    </source>
</reference>
<dbReference type="AlphaFoldDB" id="A0A0A8XPR8"/>
<dbReference type="EMBL" id="GBRH01282071">
    <property type="protein sequence ID" value="JAD15824.1"/>
    <property type="molecule type" value="Transcribed_RNA"/>
</dbReference>
<organism evidence="1">
    <name type="scientific">Arundo donax</name>
    <name type="common">Giant reed</name>
    <name type="synonym">Donax arundinaceus</name>
    <dbReference type="NCBI Taxonomy" id="35708"/>
    <lineage>
        <taxon>Eukaryota</taxon>
        <taxon>Viridiplantae</taxon>
        <taxon>Streptophyta</taxon>
        <taxon>Embryophyta</taxon>
        <taxon>Tracheophyta</taxon>
        <taxon>Spermatophyta</taxon>
        <taxon>Magnoliopsida</taxon>
        <taxon>Liliopsida</taxon>
        <taxon>Poales</taxon>
        <taxon>Poaceae</taxon>
        <taxon>PACMAD clade</taxon>
        <taxon>Arundinoideae</taxon>
        <taxon>Arundineae</taxon>
        <taxon>Arundo</taxon>
    </lineage>
</organism>
<evidence type="ECO:0000313" key="1">
    <source>
        <dbReference type="EMBL" id="JAD15824.1"/>
    </source>
</evidence>
<proteinExistence type="predicted"/>